<dbReference type="InterPro" id="IPR043519">
    <property type="entry name" value="NT_sf"/>
</dbReference>
<protein>
    <recommendedName>
        <fullName evidence="1">Polymerase nucleotidyl transferase domain-containing protein</fullName>
    </recommendedName>
</protein>
<dbReference type="HOGENOM" id="CLU_1145712_0_0_0"/>
<accession>A0A0A7KCQ0</accession>
<dbReference type="Proteomes" id="UP000030634">
    <property type="component" value="Chromosome"/>
</dbReference>
<name>A0A0A7KCQ0_9DEIO</name>
<evidence type="ECO:0000313" key="2">
    <source>
        <dbReference type="EMBL" id="AIZ43901.1"/>
    </source>
</evidence>
<dbReference type="InterPro" id="IPR002934">
    <property type="entry name" value="Polymerase_NTP_transf_dom"/>
</dbReference>
<feature type="domain" description="Polymerase nucleotidyl transferase" evidence="1">
    <location>
        <begin position="8"/>
        <end position="51"/>
    </location>
</feature>
<dbReference type="AlphaFoldDB" id="A0A0A7KCQ0"/>
<dbReference type="KEGG" id="dsw:QR90_00250"/>
<sequence>MTFHSVLDEVLPELRHEDGVQAIFLTGSVARGEADEFSDLDVSVLVASETFVRNEVTYRSGVLLSVERSTAAHRSRAFTEPETALWNLVSLQTGVPLHDPHGIFADLQTQARAVRWAELAARADARAAALLADSTEELHKVMGGLSAGNDAKVAYACLGLTFSLGKVALLAAGTPLPSENVFLSWARDAWADAEWREAYGVLAGLGSGDVRARGHAALSAHRRAVALLRWTDGPARGLAQAAAERAAAFLPGSPAVPTT</sequence>
<dbReference type="GO" id="GO:0016779">
    <property type="term" value="F:nucleotidyltransferase activity"/>
    <property type="evidence" value="ECO:0007669"/>
    <property type="project" value="InterPro"/>
</dbReference>
<evidence type="ECO:0000313" key="3">
    <source>
        <dbReference type="Proteomes" id="UP000030634"/>
    </source>
</evidence>
<dbReference type="STRING" id="1182571.QR90_00250"/>
<organism evidence="2 3">
    <name type="scientific">Deinococcus radiopugnans</name>
    <dbReference type="NCBI Taxonomy" id="57497"/>
    <lineage>
        <taxon>Bacteria</taxon>
        <taxon>Thermotogati</taxon>
        <taxon>Deinococcota</taxon>
        <taxon>Deinococci</taxon>
        <taxon>Deinococcales</taxon>
        <taxon>Deinococcaceae</taxon>
        <taxon>Deinococcus</taxon>
    </lineage>
</organism>
<evidence type="ECO:0000259" key="1">
    <source>
        <dbReference type="Pfam" id="PF01909"/>
    </source>
</evidence>
<dbReference type="RefSeq" id="WP_039681537.1">
    <property type="nucleotide sequence ID" value="NZ_CP010028.1"/>
</dbReference>
<gene>
    <name evidence="2" type="ORF">QR90_00250</name>
</gene>
<dbReference type="SUPFAM" id="SSF81301">
    <property type="entry name" value="Nucleotidyltransferase"/>
    <property type="match status" value="1"/>
</dbReference>
<dbReference type="CDD" id="cd05403">
    <property type="entry name" value="NT_KNTase_like"/>
    <property type="match status" value="1"/>
</dbReference>
<reference evidence="3" key="1">
    <citation type="submission" date="2014-11" db="EMBL/GenBank/DDBJ databases">
        <title>Hymenobacter sp. DG25B genome submission.</title>
        <authorList>
            <person name="Jung H.-Y."/>
            <person name="Kim M.K."/>
            <person name="Srinivasan S."/>
            <person name="Lim S."/>
        </authorList>
    </citation>
    <scope>NUCLEOTIDE SEQUENCE [LARGE SCALE GENOMIC DNA]</scope>
    <source>
        <strain evidence="3">DY59</strain>
    </source>
</reference>
<dbReference type="Gene3D" id="3.30.460.10">
    <property type="entry name" value="Beta Polymerase, domain 2"/>
    <property type="match status" value="1"/>
</dbReference>
<dbReference type="Pfam" id="PF01909">
    <property type="entry name" value="NTP_transf_2"/>
    <property type="match status" value="1"/>
</dbReference>
<dbReference type="EMBL" id="CP010028">
    <property type="protein sequence ID" value="AIZ43901.1"/>
    <property type="molecule type" value="Genomic_DNA"/>
</dbReference>
<proteinExistence type="predicted"/>